<feature type="repeat" description="ANK" evidence="2">
    <location>
        <begin position="947"/>
        <end position="979"/>
    </location>
</feature>
<dbReference type="PANTHER" id="PTHR10039">
    <property type="entry name" value="AMELOGENIN"/>
    <property type="match status" value="1"/>
</dbReference>
<dbReference type="PANTHER" id="PTHR10039:SF5">
    <property type="entry name" value="NACHT DOMAIN-CONTAINING PROTEIN"/>
    <property type="match status" value="1"/>
</dbReference>
<evidence type="ECO:0000256" key="3">
    <source>
        <dbReference type="SAM" id="MobiDB-lite"/>
    </source>
</evidence>
<reference evidence="7" key="2">
    <citation type="submission" date="2023-06" db="EMBL/GenBank/DDBJ databases">
        <authorList>
            <consortium name="Lawrence Berkeley National Laboratory"/>
            <person name="Haridas S."/>
            <person name="Hensen N."/>
            <person name="Bonometti L."/>
            <person name="Westerberg I."/>
            <person name="Brannstrom I.O."/>
            <person name="Guillou S."/>
            <person name="Cros-Aarteil S."/>
            <person name="Calhoun S."/>
            <person name="Kuo A."/>
            <person name="Mondo S."/>
            <person name="Pangilinan J."/>
            <person name="Riley R."/>
            <person name="Labutti K."/>
            <person name="Andreopoulos B."/>
            <person name="Lipzen A."/>
            <person name="Chen C."/>
            <person name="Yanf M."/>
            <person name="Daum C."/>
            <person name="Ng V."/>
            <person name="Clum A."/>
            <person name="Steindorff A."/>
            <person name="Ohm R."/>
            <person name="Martin F."/>
            <person name="Silar P."/>
            <person name="Natvig D."/>
            <person name="Lalanne C."/>
            <person name="Gautier V."/>
            <person name="Ament-Velasquez S.L."/>
            <person name="Kruys A."/>
            <person name="Hutchinson M.I."/>
            <person name="Powell A.J."/>
            <person name="Barry K."/>
            <person name="Miller A.N."/>
            <person name="Grigoriev I.V."/>
            <person name="Debuchy R."/>
            <person name="Gladieux P."/>
            <person name="Thoren M.H."/>
            <person name="Johannesson H."/>
        </authorList>
    </citation>
    <scope>NUCLEOTIDE SEQUENCE</scope>
    <source>
        <strain evidence="7">SMH4131-1</strain>
    </source>
</reference>
<dbReference type="AlphaFoldDB" id="A0AAE0IGD3"/>
<dbReference type="SMART" id="SM00248">
    <property type="entry name" value="ANK"/>
    <property type="match status" value="5"/>
</dbReference>
<dbReference type="PROSITE" id="PS50297">
    <property type="entry name" value="ANK_REP_REGION"/>
    <property type="match status" value="3"/>
</dbReference>
<evidence type="ECO:0000259" key="5">
    <source>
        <dbReference type="Pfam" id="PF23239"/>
    </source>
</evidence>
<evidence type="ECO:0000259" key="6">
    <source>
        <dbReference type="Pfam" id="PF24883"/>
    </source>
</evidence>
<feature type="domain" description="Nephrocystin 3-like N-terminal" evidence="6">
    <location>
        <begin position="410"/>
        <end position="572"/>
    </location>
</feature>
<dbReference type="InterPro" id="IPR055497">
    <property type="entry name" value="DUF7069"/>
</dbReference>
<dbReference type="InterPro" id="IPR056884">
    <property type="entry name" value="NPHP3-like_N"/>
</dbReference>
<dbReference type="SUPFAM" id="SSF48403">
    <property type="entry name" value="Ankyrin repeat"/>
    <property type="match status" value="1"/>
</dbReference>
<dbReference type="Pfam" id="PF17100">
    <property type="entry name" value="NACHT_N"/>
    <property type="match status" value="1"/>
</dbReference>
<comment type="caution">
    <text evidence="7">The sequence shown here is derived from an EMBL/GenBank/DDBJ whole genome shotgun (WGS) entry which is preliminary data.</text>
</comment>
<evidence type="ECO:0000256" key="2">
    <source>
        <dbReference type="PROSITE-ProRule" id="PRU00023"/>
    </source>
</evidence>
<sequence>MRLFKLNRQKDPARELSPGSSVLKAIFRPFHVRRPRKPPVSQDPHPRLDSEPVERRQIDDEPVTHCTNKSLSKLIEPDCHDTVESEASRPPTQDLKSLWDRGYEGLKHDSPQLVDAYEKLIDQSILDSLLPADGQARQAHLSLIIEKGLQRLDESKIKYSIAGHEIVLKDQISQAASMVLWAKSWIGEAVKASPEASIAWAGVSIILPLLTNPSTAEEANRDGFTYVTTRMRYYAALETLLMRLGQNDGVDDSLMAEATQHVVALYQQILDFQIKSVLRFYRNWAKTFCRDLILYDNWKQMRADIVQLEAVVNHDLQQINDLASRQELESLNTKSTQSLDAMQQFLSVAKEHLRVAEDHLDISKQLLQHAITENEARERYQCHQLFRLTADNKDATYEWYKNRVEDRAEGTCRWFLEHRNFKRWLEQDSGPLLVSADPGCGKSVLSRYLIDHALPRSATICYFFFKDQDQNTITQALCAILHQLFSSQFFLIRHAMPEYHRNGPALVTATEPLWKILEKAVQDAEAKAVIMVLDALDECTESDVRPLAQKLKKFHRDIQQSGSKVKSLLTSRPYEHVISNFQELMELFPYIRIPGEDESETIGREINSVIRSRIEQLATEKRLSEENKRHLSKMLLEIPHRTYLWVHLVFDYLKTTDFKKTKKGIELAISTLPKSVNAAYEKILSRSDQGSVVRTVLNIILAANRPLTLAEMNVAVNVETTSGRITDPDSLQDVEDVDLEEEEDFGTRLRAWCGLFVSIHRGRVYLLHHTAKEFLIAESSSSLSSSSVTTSALSTQESPRFHHSFSTHQAHATLAEICVVYLDLFTTLPLNDDGADADSYNGGRYALLDYAAENWVAHFSKVEFDSSDAHVSSGAAANGMVRLASRICDPRLPSYAFWFKRYWRATHVTETPSSFDVLTMAAYFGHTAVVRLLLDRKDVDIEAKGFSGGTALVQAAKKGFPSVIELLLDRGADIEARDYTKQSGLLWAAKCGYKGAAQLLLDQGANVEARDYLGQTPLAVAAARGWEGVVKLLLEKGADVEVRDACGVTPLIGAAKGGHENVVRLLVNAGADRGARNHRGKTAMGLAKGDPKGRGTGQKILELLKTDMSSLHH</sequence>
<dbReference type="Pfam" id="PF24883">
    <property type="entry name" value="NPHP3_N"/>
    <property type="match status" value="1"/>
</dbReference>
<keyword evidence="8" id="KW-1185">Reference proteome</keyword>
<name>A0AAE0IGD3_9PEZI</name>
<dbReference type="Pfam" id="PF12796">
    <property type="entry name" value="Ank_2"/>
    <property type="match status" value="2"/>
</dbReference>
<proteinExistence type="predicted"/>
<dbReference type="Gene3D" id="1.25.40.20">
    <property type="entry name" value="Ankyrin repeat-containing domain"/>
    <property type="match status" value="2"/>
</dbReference>
<feature type="domain" description="NWD NACHT-NTPase N-terminal" evidence="4">
    <location>
        <begin position="97"/>
        <end position="315"/>
    </location>
</feature>
<gene>
    <name evidence="7" type="ORF">B0T19DRAFT_486672</name>
</gene>
<dbReference type="Pfam" id="PF23239">
    <property type="entry name" value="DUF7069"/>
    <property type="match status" value="1"/>
</dbReference>
<evidence type="ECO:0008006" key="9">
    <source>
        <dbReference type="Google" id="ProtNLM"/>
    </source>
</evidence>
<dbReference type="InterPro" id="IPR027417">
    <property type="entry name" value="P-loop_NTPase"/>
</dbReference>
<dbReference type="Proteomes" id="UP001286456">
    <property type="component" value="Unassembled WGS sequence"/>
</dbReference>
<accession>A0AAE0IGD3</accession>
<feature type="repeat" description="ANK" evidence="2">
    <location>
        <begin position="980"/>
        <end position="1012"/>
    </location>
</feature>
<keyword evidence="1" id="KW-0677">Repeat</keyword>
<dbReference type="InterPro" id="IPR002110">
    <property type="entry name" value="Ankyrin_rpt"/>
</dbReference>
<feature type="region of interest" description="Disordered" evidence="3">
    <location>
        <begin position="77"/>
        <end position="96"/>
    </location>
</feature>
<feature type="repeat" description="ANK" evidence="2">
    <location>
        <begin position="1013"/>
        <end position="1045"/>
    </location>
</feature>
<evidence type="ECO:0000259" key="4">
    <source>
        <dbReference type="Pfam" id="PF17100"/>
    </source>
</evidence>
<evidence type="ECO:0000313" key="7">
    <source>
        <dbReference type="EMBL" id="KAK3324517.1"/>
    </source>
</evidence>
<dbReference type="Pfam" id="PF00023">
    <property type="entry name" value="Ank"/>
    <property type="match status" value="1"/>
</dbReference>
<dbReference type="PROSITE" id="PS50088">
    <property type="entry name" value="ANK_REPEAT"/>
    <property type="match status" value="4"/>
</dbReference>
<feature type="compositionally biased region" description="Basic and acidic residues" evidence="3">
    <location>
        <begin position="77"/>
        <end position="87"/>
    </location>
</feature>
<feature type="domain" description="DUF7069" evidence="5">
    <location>
        <begin position="602"/>
        <end position="669"/>
    </location>
</feature>
<keyword evidence="2" id="KW-0040">ANK repeat</keyword>
<evidence type="ECO:0000256" key="1">
    <source>
        <dbReference type="ARBA" id="ARBA00022737"/>
    </source>
</evidence>
<evidence type="ECO:0000313" key="8">
    <source>
        <dbReference type="Proteomes" id="UP001286456"/>
    </source>
</evidence>
<dbReference type="EMBL" id="JAUEPO010000004">
    <property type="protein sequence ID" value="KAK3324517.1"/>
    <property type="molecule type" value="Genomic_DNA"/>
</dbReference>
<dbReference type="InterPro" id="IPR036770">
    <property type="entry name" value="Ankyrin_rpt-contain_sf"/>
</dbReference>
<dbReference type="InterPro" id="IPR031359">
    <property type="entry name" value="NACHT_N"/>
</dbReference>
<reference evidence="7" key="1">
    <citation type="journal article" date="2023" name="Mol. Phylogenet. Evol.">
        <title>Genome-scale phylogeny and comparative genomics of the fungal order Sordariales.</title>
        <authorList>
            <person name="Hensen N."/>
            <person name="Bonometti L."/>
            <person name="Westerberg I."/>
            <person name="Brannstrom I.O."/>
            <person name="Guillou S."/>
            <person name="Cros-Aarteil S."/>
            <person name="Calhoun S."/>
            <person name="Haridas S."/>
            <person name="Kuo A."/>
            <person name="Mondo S."/>
            <person name="Pangilinan J."/>
            <person name="Riley R."/>
            <person name="LaButti K."/>
            <person name="Andreopoulos B."/>
            <person name="Lipzen A."/>
            <person name="Chen C."/>
            <person name="Yan M."/>
            <person name="Daum C."/>
            <person name="Ng V."/>
            <person name="Clum A."/>
            <person name="Steindorff A."/>
            <person name="Ohm R.A."/>
            <person name="Martin F."/>
            <person name="Silar P."/>
            <person name="Natvig D.O."/>
            <person name="Lalanne C."/>
            <person name="Gautier V."/>
            <person name="Ament-Velasquez S.L."/>
            <person name="Kruys A."/>
            <person name="Hutchinson M.I."/>
            <person name="Powell A.J."/>
            <person name="Barry K."/>
            <person name="Miller A.N."/>
            <person name="Grigoriev I.V."/>
            <person name="Debuchy R."/>
            <person name="Gladieux P."/>
            <person name="Hiltunen Thoren M."/>
            <person name="Johannesson H."/>
        </authorList>
    </citation>
    <scope>NUCLEOTIDE SEQUENCE</scope>
    <source>
        <strain evidence="7">SMH4131-1</strain>
    </source>
</reference>
<feature type="compositionally biased region" description="Basic and acidic residues" evidence="3">
    <location>
        <begin position="44"/>
        <end position="63"/>
    </location>
</feature>
<feature type="region of interest" description="Disordered" evidence="3">
    <location>
        <begin position="33"/>
        <end position="64"/>
    </location>
</feature>
<feature type="repeat" description="ANK" evidence="2">
    <location>
        <begin position="1046"/>
        <end position="1078"/>
    </location>
</feature>
<dbReference type="Gene3D" id="3.40.50.300">
    <property type="entry name" value="P-loop containing nucleotide triphosphate hydrolases"/>
    <property type="match status" value="1"/>
</dbReference>
<dbReference type="SUPFAM" id="SSF52540">
    <property type="entry name" value="P-loop containing nucleoside triphosphate hydrolases"/>
    <property type="match status" value="1"/>
</dbReference>
<protein>
    <recommendedName>
        <fullName evidence="9">NWD NACHT-NTPase N-terminal domain-containing protein</fullName>
    </recommendedName>
</protein>
<organism evidence="7 8">
    <name type="scientific">Cercophora scortea</name>
    <dbReference type="NCBI Taxonomy" id="314031"/>
    <lineage>
        <taxon>Eukaryota</taxon>
        <taxon>Fungi</taxon>
        <taxon>Dikarya</taxon>
        <taxon>Ascomycota</taxon>
        <taxon>Pezizomycotina</taxon>
        <taxon>Sordariomycetes</taxon>
        <taxon>Sordariomycetidae</taxon>
        <taxon>Sordariales</taxon>
        <taxon>Lasiosphaeriaceae</taxon>
        <taxon>Cercophora</taxon>
    </lineage>
</organism>